<sequence>MPDPIDTDDLRRMLEAATPGPWIADADYEFSGVKTKAEGLRPGRTHGYGCENDFICDLNDGEYHEYASAEEQSANARLIALAPQLAAEVLQLRADLSALRAREAEMRAALRGLLSDCDLSADRPEFIAARAALPQPDSGEGA</sequence>
<name>A0A447IJ72_9RHOB</name>
<dbReference type="Proteomes" id="UP000270743">
    <property type="component" value="Unassembled WGS sequence"/>
</dbReference>
<evidence type="ECO:0000313" key="1">
    <source>
        <dbReference type="EMBL" id="VDS07533.1"/>
    </source>
</evidence>
<proteinExistence type="predicted"/>
<reference evidence="1 2" key="1">
    <citation type="submission" date="2018-12" db="EMBL/GenBank/DDBJ databases">
        <authorList>
            <person name="Criscuolo A."/>
        </authorList>
    </citation>
    <scope>NUCLEOTIDE SEQUENCE [LARGE SCALE GENOMIC DNA]</scope>
    <source>
        <strain evidence="1">ACIP1116241</strain>
    </source>
</reference>
<gene>
    <name evidence="1" type="ORF">PARHAE_00710</name>
</gene>
<keyword evidence="2" id="KW-1185">Reference proteome</keyword>
<dbReference type="OrthoDB" id="7779232at2"/>
<organism evidence="1 2">
    <name type="scientific">Paracoccus haematequi</name>
    <dbReference type="NCBI Taxonomy" id="2491866"/>
    <lineage>
        <taxon>Bacteria</taxon>
        <taxon>Pseudomonadati</taxon>
        <taxon>Pseudomonadota</taxon>
        <taxon>Alphaproteobacteria</taxon>
        <taxon>Rhodobacterales</taxon>
        <taxon>Paracoccaceae</taxon>
        <taxon>Paracoccus</taxon>
    </lineage>
</organism>
<dbReference type="AlphaFoldDB" id="A0A447IJ72"/>
<dbReference type="EMBL" id="UZWE01000021">
    <property type="protein sequence ID" value="VDS07533.1"/>
    <property type="molecule type" value="Genomic_DNA"/>
</dbReference>
<accession>A0A447IJ72</accession>
<dbReference type="RefSeq" id="WP_126153230.1">
    <property type="nucleotide sequence ID" value="NZ_UZWE01000021.1"/>
</dbReference>
<evidence type="ECO:0000313" key="2">
    <source>
        <dbReference type="Proteomes" id="UP000270743"/>
    </source>
</evidence>
<protein>
    <submittedName>
        <fullName evidence="1">Uncharacterized protein</fullName>
    </submittedName>
</protein>